<protein>
    <submittedName>
        <fullName evidence="1">Uncharacterized protein</fullName>
    </submittedName>
</protein>
<evidence type="ECO:0000313" key="2">
    <source>
        <dbReference type="Proteomes" id="UP001249851"/>
    </source>
</evidence>
<accession>A0AAD9V8T5</accession>
<dbReference type="AlphaFoldDB" id="A0AAD9V8T5"/>
<reference evidence="1" key="2">
    <citation type="journal article" date="2023" name="Science">
        <title>Genomic signatures of disease resistance in endangered staghorn corals.</title>
        <authorList>
            <person name="Vollmer S.V."/>
            <person name="Selwyn J.D."/>
            <person name="Despard B.A."/>
            <person name="Roesel C.L."/>
        </authorList>
    </citation>
    <scope>NUCLEOTIDE SEQUENCE</scope>
    <source>
        <strain evidence="1">K2</strain>
    </source>
</reference>
<dbReference type="Proteomes" id="UP001249851">
    <property type="component" value="Unassembled WGS sequence"/>
</dbReference>
<keyword evidence="2" id="KW-1185">Reference proteome</keyword>
<name>A0AAD9V8T5_ACRCE</name>
<evidence type="ECO:0000313" key="1">
    <source>
        <dbReference type="EMBL" id="KAK2565459.1"/>
    </source>
</evidence>
<reference evidence="1" key="1">
    <citation type="journal article" date="2023" name="G3 (Bethesda)">
        <title>Whole genome assembly and annotation of the endangered Caribbean coral Acropora cervicornis.</title>
        <authorList>
            <person name="Selwyn J.D."/>
            <person name="Vollmer S.V."/>
        </authorList>
    </citation>
    <scope>NUCLEOTIDE SEQUENCE</scope>
    <source>
        <strain evidence="1">K2</strain>
    </source>
</reference>
<proteinExistence type="predicted"/>
<dbReference type="EMBL" id="JARQWQ010000019">
    <property type="protein sequence ID" value="KAK2565459.1"/>
    <property type="molecule type" value="Genomic_DNA"/>
</dbReference>
<organism evidence="1 2">
    <name type="scientific">Acropora cervicornis</name>
    <name type="common">Staghorn coral</name>
    <dbReference type="NCBI Taxonomy" id="6130"/>
    <lineage>
        <taxon>Eukaryota</taxon>
        <taxon>Metazoa</taxon>
        <taxon>Cnidaria</taxon>
        <taxon>Anthozoa</taxon>
        <taxon>Hexacorallia</taxon>
        <taxon>Scleractinia</taxon>
        <taxon>Astrocoeniina</taxon>
        <taxon>Acroporidae</taxon>
        <taxon>Acropora</taxon>
    </lineage>
</organism>
<sequence>MKMALRSRSSVKAHVTFGDCKRIVTLNNGDGLAELHHGFLQTFHDELPHDASQVEVKFQRHNDEFDDYEDITPDVKLMEHTKIKAFIATSKNEESKKAMVPQISNWEQADHQGKTSPFGACHCQPLMTVCLGVSHQAPIPQYLIQPSVSTFEKSHPIKKNVPYQLWSVMKQGVIVFYDSSPGAVYTDGAVSSGGPANGGNNCVKPKFIGKDSFHLEFDTSTANGPLSITGADTGTRISVTASPGKNAFFEPIYYWGFTMFRCLGRTPEEGNTAMYLGCNDSDNLAVLVQVKEQYNLPGYYPDPRTLFIASRA</sequence>
<gene>
    <name evidence="1" type="ORF">P5673_010523</name>
</gene>
<comment type="caution">
    <text evidence="1">The sequence shown here is derived from an EMBL/GenBank/DDBJ whole genome shotgun (WGS) entry which is preliminary data.</text>
</comment>